<accession>A0A3A6TZV7</accession>
<dbReference type="Proteomes" id="UP000273022">
    <property type="component" value="Unassembled WGS sequence"/>
</dbReference>
<dbReference type="AlphaFoldDB" id="A0A3A6TZV7"/>
<dbReference type="OrthoDB" id="9128705at2"/>
<evidence type="ECO:0000313" key="2">
    <source>
        <dbReference type="Proteomes" id="UP000273022"/>
    </source>
</evidence>
<evidence type="ECO:0000313" key="1">
    <source>
        <dbReference type="EMBL" id="RJY18538.1"/>
    </source>
</evidence>
<organism evidence="1 2">
    <name type="scientific">Parashewanella spongiae</name>
    <dbReference type="NCBI Taxonomy" id="342950"/>
    <lineage>
        <taxon>Bacteria</taxon>
        <taxon>Pseudomonadati</taxon>
        <taxon>Pseudomonadota</taxon>
        <taxon>Gammaproteobacteria</taxon>
        <taxon>Alteromonadales</taxon>
        <taxon>Shewanellaceae</taxon>
        <taxon>Parashewanella</taxon>
    </lineage>
</organism>
<keyword evidence="2" id="KW-1185">Reference proteome</keyword>
<name>A0A3A6TZV7_9GAMM</name>
<dbReference type="EMBL" id="QYYH01000020">
    <property type="protein sequence ID" value="RJY18538.1"/>
    <property type="molecule type" value="Genomic_DNA"/>
</dbReference>
<dbReference type="RefSeq" id="WP_121852514.1">
    <property type="nucleotide sequence ID" value="NZ_CP037952.1"/>
</dbReference>
<proteinExistence type="predicted"/>
<protein>
    <submittedName>
        <fullName evidence="1">Uncharacterized protein</fullName>
    </submittedName>
</protein>
<comment type="caution">
    <text evidence="1">The sequence shown here is derived from an EMBL/GenBank/DDBJ whole genome shotgun (WGS) entry which is preliminary data.</text>
</comment>
<gene>
    <name evidence="1" type="ORF">D5R81_04810</name>
</gene>
<sequence>MIISNLILQVLSKPTFDHFSVIELHEHLSNSIDDDIDSDEVTKLVEREVEKLVHLDWIKQTLQEATEFHIYHKTSKFDADILLSAQTSVGLRCRNSTSTKKDFCGSLTDRLKMYTDELLLGVGQIEEYERIEAQHPELHDRLKPKYKKIIDSNNKLLGNIVAVEYLLECEQTN</sequence>
<reference evidence="1 2" key="1">
    <citation type="submission" date="2018-09" db="EMBL/GenBank/DDBJ databases">
        <title>Phylogeny of the Shewanellaceae, and recommendation for two new genera, Pseudoshewanella and Parashewanella.</title>
        <authorList>
            <person name="Wang G."/>
        </authorList>
    </citation>
    <scope>NUCLEOTIDE SEQUENCE [LARGE SCALE GENOMIC DNA]</scope>
    <source>
        <strain evidence="1 2">KCTC 22492</strain>
    </source>
</reference>